<evidence type="ECO:0000256" key="4">
    <source>
        <dbReference type="PROSITE-ProRule" id="PRU00042"/>
    </source>
</evidence>
<dbReference type="InterPro" id="IPR013083">
    <property type="entry name" value="Znf_RING/FYVE/PHD"/>
</dbReference>
<dbReference type="STRING" id="299467.A0A443SM19"/>
<dbReference type="GO" id="GO:0006897">
    <property type="term" value="P:endocytosis"/>
    <property type="evidence" value="ECO:0007669"/>
    <property type="project" value="TreeGrafter"/>
</dbReference>
<proteinExistence type="predicted"/>
<feature type="region of interest" description="Disordered" evidence="6">
    <location>
        <begin position="1"/>
        <end position="42"/>
    </location>
</feature>
<dbReference type="GO" id="GO:0005545">
    <property type="term" value="F:1-phosphatidylinositol binding"/>
    <property type="evidence" value="ECO:0007669"/>
    <property type="project" value="TreeGrafter"/>
</dbReference>
<evidence type="ECO:0000313" key="10">
    <source>
        <dbReference type="Proteomes" id="UP000288716"/>
    </source>
</evidence>
<keyword evidence="2 4" id="KW-0863">Zinc-finger</keyword>
<dbReference type="SUPFAM" id="SSF69979">
    <property type="entry name" value="Eea1 homodimerisation domain"/>
    <property type="match status" value="1"/>
</dbReference>
<feature type="compositionally biased region" description="Low complexity" evidence="6">
    <location>
        <begin position="26"/>
        <end position="39"/>
    </location>
</feature>
<feature type="domain" description="FYVE-type" evidence="8">
    <location>
        <begin position="719"/>
        <end position="779"/>
    </location>
</feature>
<dbReference type="PROSITE" id="PS50157">
    <property type="entry name" value="ZINC_FINGER_C2H2_2"/>
    <property type="match status" value="1"/>
</dbReference>
<keyword evidence="3" id="KW-0862">Zinc</keyword>
<feature type="coiled-coil region" evidence="5">
    <location>
        <begin position="638"/>
        <end position="686"/>
    </location>
</feature>
<gene>
    <name evidence="9" type="ORF">B4U80_01804</name>
</gene>
<sequence length="781" mass="90307">MKGIKDMFNKITTPNLDAASQSPKISPSKSVERVSNSSESSREEAEGFLCPLCFTPFPNADELQTHYSTAHSADLNSGASVACSVCKMRFGTDIECEAHFVRYHSDPKQNDNKVDSIVQKELEKIGARLDLPSEELELLKSQIKAMEESKGLITSEVLLLRDQLNDSNQYLKEVKTERDKLLEKCDDLEAQIRHVKDRLHEEKEANLKLGAELKVAMSDKNEMNSLKNELNNVKKSYESLKDEKNKLLLENRDLVQKVDQIKFEKDKVEVRLNIVEDAKNELQAKWKLKEDGIESEVNSVQEMTAAMENMKIDLMSTKQILEETKNHAKDERDRYMDLLMKESNAKKDLELQIERLNSQLLSTKSEIEELKMKYTSATDDLQSIRQSSASNQLTVAEQQEHINSLETKLSNLEIKLQSKDDEISIINEEANNKIKILEEKCEEQESKITEKEYLFSTLQKSLEDTEKLLIAEKNRLKIAMSEHESEIDEQKSLQQKLEQELKNKELEMKEYFEKLVASEDSRKDVEARFMENVNKLEALEAKCSKVEQETAALKKECDDSKKEKEMLRTAINVKNESLQKQDKVYNELKDKLQEVENEFVKREHSLEIEVRNRNEIIEKLGQDLKRIKVQTENSIKQFDEVLNQKVELETKLSNVLDEKVSLFEKCRDFEEENEKLRIDLLQTKSKLEDTVAALHELGRENQVLQVEQTKLMSKRWTEDDEVKNCTSCSKQFSLAIRKHHCRSCLQIFCNDCSSKVAIIPSHSSNKPVRVCDTCFAEVENR</sequence>
<dbReference type="Gene3D" id="1.20.5.390">
    <property type="entry name" value="L1 transposable element, trimerization domain"/>
    <property type="match status" value="1"/>
</dbReference>
<evidence type="ECO:0000256" key="1">
    <source>
        <dbReference type="ARBA" id="ARBA00022723"/>
    </source>
</evidence>
<dbReference type="InterPro" id="IPR011011">
    <property type="entry name" value="Znf_FYVE_PHD"/>
</dbReference>
<keyword evidence="1" id="KW-0479">Metal-binding</keyword>
<dbReference type="OrthoDB" id="10018316at2759"/>
<feature type="compositionally biased region" description="Polar residues" evidence="6">
    <location>
        <begin position="10"/>
        <end position="25"/>
    </location>
</feature>
<keyword evidence="10" id="KW-1185">Reference proteome</keyword>
<protein>
    <submittedName>
        <fullName evidence="9">Early endosome antigen 1-like isoform X2</fullName>
    </submittedName>
</protein>
<dbReference type="EMBL" id="NCKV01001322">
    <property type="protein sequence ID" value="RWS28542.1"/>
    <property type="molecule type" value="Genomic_DNA"/>
</dbReference>
<dbReference type="InterPro" id="IPR013087">
    <property type="entry name" value="Znf_C2H2_type"/>
</dbReference>
<dbReference type="Pfam" id="PF01363">
    <property type="entry name" value="FYVE"/>
    <property type="match status" value="1"/>
</dbReference>
<dbReference type="GO" id="GO:0005769">
    <property type="term" value="C:early endosome"/>
    <property type="evidence" value="ECO:0007669"/>
    <property type="project" value="TreeGrafter"/>
</dbReference>
<name>A0A443SM19_9ACAR</name>
<dbReference type="PANTHER" id="PTHR23164:SF30">
    <property type="entry name" value="EARLY ENDOSOME ANTIGEN 1"/>
    <property type="match status" value="1"/>
</dbReference>
<dbReference type="AlphaFoldDB" id="A0A443SM19"/>
<evidence type="ECO:0000256" key="2">
    <source>
        <dbReference type="ARBA" id="ARBA00022771"/>
    </source>
</evidence>
<evidence type="ECO:0000313" key="9">
    <source>
        <dbReference type="EMBL" id="RWS28542.1"/>
    </source>
</evidence>
<dbReference type="CDD" id="cd15730">
    <property type="entry name" value="FYVE_EEA1"/>
    <property type="match status" value="1"/>
</dbReference>
<dbReference type="InterPro" id="IPR000306">
    <property type="entry name" value="Znf_FYVE"/>
</dbReference>
<feature type="coiled-coil region" evidence="5">
    <location>
        <begin position="318"/>
        <end position="605"/>
    </location>
</feature>
<dbReference type="InterPro" id="IPR017455">
    <property type="entry name" value="Znf_FYVE-rel"/>
</dbReference>
<feature type="domain" description="C2H2-type" evidence="7">
    <location>
        <begin position="48"/>
        <end position="76"/>
    </location>
</feature>
<dbReference type="SMART" id="SM00355">
    <property type="entry name" value="ZnF_C2H2"/>
    <property type="match status" value="2"/>
</dbReference>
<dbReference type="VEuPathDB" id="VectorBase:LDEU003498"/>
<keyword evidence="5" id="KW-0175">Coiled coil</keyword>
<dbReference type="PROSITE" id="PS50178">
    <property type="entry name" value="ZF_FYVE"/>
    <property type="match status" value="1"/>
</dbReference>
<evidence type="ECO:0000256" key="6">
    <source>
        <dbReference type="SAM" id="MobiDB-lite"/>
    </source>
</evidence>
<feature type="coiled-coil region" evidence="5">
    <location>
        <begin position="164"/>
        <end position="285"/>
    </location>
</feature>
<evidence type="ECO:0000256" key="5">
    <source>
        <dbReference type="SAM" id="Coils"/>
    </source>
</evidence>
<evidence type="ECO:0000259" key="8">
    <source>
        <dbReference type="PROSITE" id="PS50178"/>
    </source>
</evidence>
<dbReference type="Gene3D" id="3.30.160.60">
    <property type="entry name" value="Classic Zinc Finger"/>
    <property type="match status" value="1"/>
</dbReference>
<dbReference type="Proteomes" id="UP000288716">
    <property type="component" value="Unassembled WGS sequence"/>
</dbReference>
<organism evidence="9 10">
    <name type="scientific">Leptotrombidium deliense</name>
    <dbReference type="NCBI Taxonomy" id="299467"/>
    <lineage>
        <taxon>Eukaryota</taxon>
        <taxon>Metazoa</taxon>
        <taxon>Ecdysozoa</taxon>
        <taxon>Arthropoda</taxon>
        <taxon>Chelicerata</taxon>
        <taxon>Arachnida</taxon>
        <taxon>Acari</taxon>
        <taxon>Acariformes</taxon>
        <taxon>Trombidiformes</taxon>
        <taxon>Prostigmata</taxon>
        <taxon>Anystina</taxon>
        <taxon>Parasitengona</taxon>
        <taxon>Trombiculoidea</taxon>
        <taxon>Trombiculidae</taxon>
        <taxon>Leptotrombidium</taxon>
    </lineage>
</organism>
<evidence type="ECO:0000259" key="7">
    <source>
        <dbReference type="PROSITE" id="PS50157"/>
    </source>
</evidence>
<accession>A0A443SM19</accession>
<dbReference type="PROSITE" id="PS00028">
    <property type="entry name" value="ZINC_FINGER_C2H2_1"/>
    <property type="match status" value="2"/>
</dbReference>
<dbReference type="GO" id="GO:0008270">
    <property type="term" value="F:zinc ion binding"/>
    <property type="evidence" value="ECO:0007669"/>
    <property type="project" value="UniProtKB-KW"/>
</dbReference>
<evidence type="ECO:0000256" key="3">
    <source>
        <dbReference type="ARBA" id="ARBA00022833"/>
    </source>
</evidence>
<dbReference type="Gene3D" id="3.30.40.10">
    <property type="entry name" value="Zinc/RING finger domain, C3HC4 (zinc finger)"/>
    <property type="match status" value="1"/>
</dbReference>
<reference evidence="9 10" key="1">
    <citation type="journal article" date="2018" name="Gigascience">
        <title>Genomes of trombidid mites reveal novel predicted allergens and laterally-transferred genes associated with secondary metabolism.</title>
        <authorList>
            <person name="Dong X."/>
            <person name="Chaisiri K."/>
            <person name="Xia D."/>
            <person name="Armstrong S.D."/>
            <person name="Fang Y."/>
            <person name="Donnelly M.J."/>
            <person name="Kadowaki T."/>
            <person name="McGarry J.W."/>
            <person name="Darby A.C."/>
            <person name="Makepeace B.L."/>
        </authorList>
    </citation>
    <scope>NUCLEOTIDE SEQUENCE [LARGE SCALE GENOMIC DNA]</scope>
    <source>
        <strain evidence="9">UoL-UT</strain>
    </source>
</reference>
<comment type="caution">
    <text evidence="9">The sequence shown here is derived from an EMBL/GenBank/DDBJ whole genome shotgun (WGS) entry which is preliminary data.</text>
</comment>
<dbReference type="PANTHER" id="PTHR23164">
    <property type="entry name" value="EARLY ENDOSOME ANTIGEN 1"/>
    <property type="match status" value="1"/>
</dbReference>
<dbReference type="SUPFAM" id="SSF57903">
    <property type="entry name" value="FYVE/PHD zinc finger"/>
    <property type="match status" value="1"/>
</dbReference>
<dbReference type="SMART" id="SM00064">
    <property type="entry name" value="FYVE"/>
    <property type="match status" value="1"/>
</dbReference>